<dbReference type="GO" id="GO:0003723">
    <property type="term" value="F:RNA binding"/>
    <property type="evidence" value="ECO:0007669"/>
    <property type="project" value="TreeGrafter"/>
</dbReference>
<dbReference type="GeneID" id="24423796"/>
<evidence type="ECO:0000259" key="1">
    <source>
        <dbReference type="Pfam" id="PF07717"/>
    </source>
</evidence>
<gene>
    <name evidence="2" type="ORF">BMR1_02g00035</name>
</gene>
<dbReference type="GO" id="GO:0003724">
    <property type="term" value="F:RNA helicase activity"/>
    <property type="evidence" value="ECO:0007669"/>
    <property type="project" value="UniProtKB-EC"/>
</dbReference>
<name>A0A1R4A9T0_BABMR</name>
<sequence length="634" mass="72298">MDNHNSFERMFIYALENSNVVIIQGKDASTEPENLPLYIYNAGFTCLSQKHPFFSRKIVIARPHISKTRIQRLSSLLNNGNLVGFMETLEFTRHSNVQIIFTNYDILIRKLLIDPLLTEYSVVIIEDVNKRNIMTDALISLLAIVTSLRRMRLVLTISSGDSLTLTSYFKNNNAFSDNKLTVLGSYANVKPIHYLKEPTPNYLDAAFDIVYDINKSEPAGDILVFLPRDNDVNHFVSSINTSSAGKSGHFQLLALIPGDYTKKYISLNRKVYVTSATKPFSLENIHFVVDSCLDKYTKIHKNGHLQQTIQIAPIEIMDYRSSFTSNKCYRLMKHESLSFAPRSHDPRAETDDITNLVLYLLLLGGNNLKIELLNPPSILSLENALLRLFLLNAIDYNGKIIYPNAHFMSQVDFDPMLSAFLLQCAFKKCPLVGATICAMIFVKSELWTENPTSTSSLKRLKDARMDVGAMEGDFFSLYNIYSQAMTHLNNIKQWAQMRLINHLAIKKAKKIRSRIIRTYKQFKFKITESNDQDSVTRAMAASFFMNVACPKHVLLQGINKEYNDECGNCPYMLLNDKESVFFIHPHSFISHLQPQCLIFTNAIHGDTNYIVNVNQMDPKILVQEAPNYLKTSRV</sequence>
<accession>A0A1R4A9T0</accession>
<protein>
    <submittedName>
        <fullName evidence="2">Probable ATP-dependent RNA helicase DHX35</fullName>
        <ecNumber evidence="2">3.6.4.13</ecNumber>
    </submittedName>
</protein>
<dbReference type="Gene3D" id="1.20.120.1080">
    <property type="match status" value="1"/>
</dbReference>
<organism evidence="2 3">
    <name type="scientific">Babesia microti (strain RI)</name>
    <dbReference type="NCBI Taxonomy" id="1133968"/>
    <lineage>
        <taxon>Eukaryota</taxon>
        <taxon>Sar</taxon>
        <taxon>Alveolata</taxon>
        <taxon>Apicomplexa</taxon>
        <taxon>Aconoidasida</taxon>
        <taxon>Piroplasmida</taxon>
        <taxon>Babesiidae</taxon>
        <taxon>Babesia</taxon>
    </lineage>
</organism>
<dbReference type="InterPro" id="IPR027417">
    <property type="entry name" value="P-loop_NTPase"/>
</dbReference>
<dbReference type="OrthoDB" id="360515at2759"/>
<dbReference type="EMBL" id="FO082872">
    <property type="protein sequence ID" value="SJK85757.1"/>
    <property type="molecule type" value="Genomic_DNA"/>
</dbReference>
<dbReference type="PANTHER" id="PTHR18934">
    <property type="entry name" value="ATP-DEPENDENT RNA HELICASE"/>
    <property type="match status" value="1"/>
</dbReference>
<dbReference type="Pfam" id="PF07717">
    <property type="entry name" value="OB_NTP_bind"/>
    <property type="match status" value="1"/>
</dbReference>
<dbReference type="EC" id="3.6.4.13" evidence="2"/>
<reference evidence="2 3" key="2">
    <citation type="journal article" date="2013" name="PLoS ONE">
        <title>Whole genome mapping and re-organization of the nuclear and mitochondrial genomes of Babesia microti isolates.</title>
        <authorList>
            <person name="Cornillot E."/>
            <person name="Dassouli A."/>
            <person name="Garg A."/>
            <person name="Pachikara N."/>
            <person name="Randazzo S."/>
            <person name="Depoix D."/>
            <person name="Carcy B."/>
            <person name="Delbecq S."/>
            <person name="Frutos R."/>
            <person name="Silva J.C."/>
            <person name="Sutton R."/>
            <person name="Krause P.J."/>
            <person name="Mamoun C.B."/>
        </authorList>
    </citation>
    <scope>NUCLEOTIDE SEQUENCE [LARGE SCALE GENOMIC DNA]</scope>
    <source>
        <strain evidence="2 3">RI</strain>
    </source>
</reference>
<reference evidence="2 3" key="3">
    <citation type="journal article" date="2016" name="Sci. Rep.">
        <title>Genome-wide diversity and gene expression profiling of Babesia microti isolates identify polymorphic genes that mediate host-pathogen interactions.</title>
        <authorList>
            <person name="Silva J.C."/>
            <person name="Cornillot E."/>
            <person name="McCracken C."/>
            <person name="Usmani-Brown S."/>
            <person name="Dwivedi A."/>
            <person name="Ifeonu O.O."/>
            <person name="Crabtree J."/>
            <person name="Gotia H.T."/>
            <person name="Virji A.Z."/>
            <person name="Reynes C."/>
            <person name="Colinge J."/>
            <person name="Kumar V."/>
            <person name="Lawres L."/>
            <person name="Pazzi J.E."/>
            <person name="Pablo J.V."/>
            <person name="Hung C."/>
            <person name="Brancato J."/>
            <person name="Kumari P."/>
            <person name="Orvis J."/>
            <person name="Tretina K."/>
            <person name="Chibucos M."/>
            <person name="Ott S."/>
            <person name="Sadzewicz L."/>
            <person name="Sengamalay N."/>
            <person name="Shetty A.C."/>
            <person name="Su Q."/>
            <person name="Tallon L."/>
            <person name="Fraser C.M."/>
            <person name="Frutos R."/>
            <person name="Molina D.M."/>
            <person name="Krause P.J."/>
            <person name="Ben Mamoun C."/>
        </authorList>
    </citation>
    <scope>NUCLEOTIDE SEQUENCE [LARGE SCALE GENOMIC DNA]</scope>
    <source>
        <strain evidence="2 3">RI</strain>
    </source>
</reference>
<dbReference type="Gene3D" id="3.40.50.300">
    <property type="entry name" value="P-loop containing nucleotide triphosphate hydrolases"/>
    <property type="match status" value="2"/>
</dbReference>
<dbReference type="SUPFAM" id="SSF52540">
    <property type="entry name" value="P-loop containing nucleoside triphosphate hydrolases"/>
    <property type="match status" value="1"/>
</dbReference>
<keyword evidence="2" id="KW-0067">ATP-binding</keyword>
<evidence type="ECO:0000313" key="2">
    <source>
        <dbReference type="EMBL" id="SJK85757.1"/>
    </source>
</evidence>
<dbReference type="PANTHER" id="PTHR18934:SF136">
    <property type="entry name" value="ATP-DEPENDENT RNA HELICASE DHX35-RELATED"/>
    <property type="match status" value="1"/>
</dbReference>
<dbReference type="RefSeq" id="XP_021337980.1">
    <property type="nucleotide sequence ID" value="XM_021483010.1"/>
</dbReference>
<dbReference type="Proteomes" id="UP000002899">
    <property type="component" value="Chromosome II"/>
</dbReference>
<dbReference type="AlphaFoldDB" id="A0A1R4A9T0"/>
<dbReference type="InterPro" id="IPR011709">
    <property type="entry name" value="DEAD-box_helicase_OB_fold"/>
</dbReference>
<reference evidence="2 3" key="1">
    <citation type="journal article" date="2012" name="Nucleic Acids Res.">
        <title>Sequencing of the smallest Apicomplexan genome from the human pathogen Babesia microti.</title>
        <authorList>
            <person name="Cornillot E."/>
            <person name="Hadj-Kaddour K."/>
            <person name="Dassouli A."/>
            <person name="Noel B."/>
            <person name="Ranwez V."/>
            <person name="Vacherie B."/>
            <person name="Augagneur Y."/>
            <person name="Bres V."/>
            <person name="Duclos A."/>
            <person name="Randazzo S."/>
            <person name="Carcy B."/>
            <person name="Debierre-Grockiego F."/>
            <person name="Delbecq S."/>
            <person name="Moubri-Menage K."/>
            <person name="Shams-Eldin H."/>
            <person name="Usmani-Brown S."/>
            <person name="Bringaud F."/>
            <person name="Wincker P."/>
            <person name="Vivares C.P."/>
            <person name="Schwarz R.T."/>
            <person name="Schetters T.P."/>
            <person name="Krause P.J."/>
            <person name="Gorenflot A."/>
            <person name="Berry V."/>
            <person name="Barbe V."/>
            <person name="Ben Mamoun C."/>
        </authorList>
    </citation>
    <scope>NUCLEOTIDE SEQUENCE [LARGE SCALE GENOMIC DNA]</scope>
    <source>
        <strain evidence="2 3">RI</strain>
    </source>
</reference>
<dbReference type="KEGG" id="bmic:BMR1_02g00035"/>
<keyword evidence="2" id="KW-0347">Helicase</keyword>
<dbReference type="VEuPathDB" id="PiroplasmaDB:BMR1_02g00035"/>
<feature type="domain" description="DEAD-box helicase OB fold" evidence="1">
    <location>
        <begin position="536"/>
        <end position="628"/>
    </location>
</feature>
<evidence type="ECO:0000313" key="3">
    <source>
        <dbReference type="Proteomes" id="UP000002899"/>
    </source>
</evidence>
<proteinExistence type="predicted"/>
<keyword evidence="3" id="KW-1185">Reference proteome</keyword>
<keyword evidence="2" id="KW-0378">Hydrolase</keyword>
<keyword evidence="2" id="KW-0547">Nucleotide-binding</keyword>
<dbReference type="GO" id="GO:0016787">
    <property type="term" value="F:hydrolase activity"/>
    <property type="evidence" value="ECO:0007669"/>
    <property type="project" value="UniProtKB-KW"/>
</dbReference>